<dbReference type="EMBL" id="QZXA01000009">
    <property type="protein sequence ID" value="RJT31092.1"/>
    <property type="molecule type" value="Genomic_DNA"/>
</dbReference>
<dbReference type="RefSeq" id="WP_064982647.1">
    <property type="nucleotide sequence ID" value="NZ_CP033507.1"/>
</dbReference>
<evidence type="ECO:0000313" key="2">
    <source>
        <dbReference type="Proteomes" id="UP000275530"/>
    </source>
</evidence>
<evidence type="ECO:0000313" key="1">
    <source>
        <dbReference type="EMBL" id="RJT31092.1"/>
    </source>
</evidence>
<accession>A0A6M7TPK8</accession>
<sequence length="186" mass="20440">MNAAARSTDAARLRAIKASLDAIAPADWTRAHDEHGGLIEARDDMAAGGRCVLARFDDATVEEIEFACNAPEAVRFLIDLLRRAFDEIRLLRGDPPVSNAKAEPPAASDPKNYAAECAMKCQEPAFKVFLEERHGLERPLTNERAAQKVRSLLGITSRKELNEGGRAGDAWKDLRASFAAWLKAQR</sequence>
<dbReference type="AlphaFoldDB" id="A0A6M7TPK8"/>
<keyword evidence="2" id="KW-1185">Reference proteome</keyword>
<gene>
    <name evidence="1" type="ORF">D3242_22790</name>
</gene>
<dbReference type="Proteomes" id="UP000275530">
    <property type="component" value="Unassembled WGS sequence"/>
</dbReference>
<organism evidence="1 2">
    <name type="scientific">Mesorhizobium jarvisii</name>
    <dbReference type="NCBI Taxonomy" id="1777867"/>
    <lineage>
        <taxon>Bacteria</taxon>
        <taxon>Pseudomonadati</taxon>
        <taxon>Pseudomonadota</taxon>
        <taxon>Alphaproteobacteria</taxon>
        <taxon>Hyphomicrobiales</taxon>
        <taxon>Phyllobacteriaceae</taxon>
        <taxon>Mesorhizobium</taxon>
    </lineage>
</organism>
<proteinExistence type="predicted"/>
<comment type="caution">
    <text evidence="1">The sequence shown here is derived from an EMBL/GenBank/DDBJ whole genome shotgun (WGS) entry which is preliminary data.</text>
</comment>
<name>A0A6M7TPK8_9HYPH</name>
<protein>
    <submittedName>
        <fullName evidence="1">Uncharacterized protein</fullName>
    </submittedName>
</protein>
<reference evidence="1 2" key="1">
    <citation type="submission" date="2018-09" db="EMBL/GenBank/DDBJ databases">
        <title>Mesorhizobium carmichaelinearum sp. nov. isolated from Carmichaelinea spp. root nodules in New Zealand.</title>
        <authorList>
            <person name="De Meyer S.E."/>
        </authorList>
    </citation>
    <scope>NUCLEOTIDE SEQUENCE [LARGE SCALE GENOMIC DNA]</scope>
    <source>
        <strain evidence="1 2">LMG 28313</strain>
    </source>
</reference>